<dbReference type="Gene3D" id="3.10.290.10">
    <property type="entry name" value="RNA-binding S4 domain"/>
    <property type="match status" value="1"/>
</dbReference>
<sequence length="341" mass="38123">MIFGKKEAEDPQKASSAIQVTSQESGQKLMGFLERRLLLPPTLLHRWIRTGQVRLNGSRTQPFVRLATGDSVRIPPFAGALSKQAKAAREKQESRKPPVLSQRAATRPQEPQAAQPGRLEVLARDDEYMAIFKPAGLPTQPGTGHVDAVTTRLRHMEPDAPFAPTPVHRLDRDTSGILLVARTFQALRKAHEALQLRHGIHKEYLVWVHGVWPHDRDILLRHYMKKGQVGNQERMLVSSDPDQGQEALLVARVVQRTEKYSLLLVRLLTGRTHQIRAQLAHEGFPVVGDGKYGTQGSKDGHLLLHATRLCLPDGRVFTSLPRWKAPFAVDSLPDAIETIPH</sequence>
<evidence type="ECO:0000256" key="1">
    <source>
        <dbReference type="ARBA" id="ARBA00010876"/>
    </source>
</evidence>
<dbReference type="PANTHER" id="PTHR21600">
    <property type="entry name" value="MITOCHONDRIAL RNA PSEUDOURIDINE SYNTHASE"/>
    <property type="match status" value="1"/>
</dbReference>
<dbReference type="InterPro" id="IPR006145">
    <property type="entry name" value="PsdUridine_synth_RsuA/RluA"/>
</dbReference>
<evidence type="ECO:0000259" key="5">
    <source>
        <dbReference type="Pfam" id="PF00849"/>
    </source>
</evidence>
<evidence type="ECO:0000313" key="6">
    <source>
        <dbReference type="EMBL" id="HIV99705.1"/>
    </source>
</evidence>
<accession>A0A9D1TPR4</accession>
<dbReference type="Proteomes" id="UP000886752">
    <property type="component" value="Unassembled WGS sequence"/>
</dbReference>
<evidence type="ECO:0000256" key="4">
    <source>
        <dbReference type="SAM" id="MobiDB-lite"/>
    </source>
</evidence>
<dbReference type="GO" id="GO:0009982">
    <property type="term" value="F:pseudouridine synthase activity"/>
    <property type="evidence" value="ECO:0007669"/>
    <property type="project" value="InterPro"/>
</dbReference>
<dbReference type="InterPro" id="IPR020103">
    <property type="entry name" value="PsdUridine_synth_cat_dom_sf"/>
</dbReference>
<name>A0A9D1TPR4_9BACT</name>
<dbReference type="PANTHER" id="PTHR21600:SF87">
    <property type="entry name" value="RNA PSEUDOURIDYLATE SYNTHASE DOMAIN-CONTAINING PROTEIN 1"/>
    <property type="match status" value="1"/>
</dbReference>
<keyword evidence="3" id="KW-0694">RNA-binding</keyword>
<feature type="compositionally biased region" description="Basic and acidic residues" evidence="4">
    <location>
        <begin position="1"/>
        <end position="12"/>
    </location>
</feature>
<feature type="domain" description="Pseudouridine synthase RsuA/RluA-like" evidence="5">
    <location>
        <begin position="128"/>
        <end position="281"/>
    </location>
</feature>
<comment type="caution">
    <text evidence="6">The sequence shown here is derived from an EMBL/GenBank/DDBJ whole genome shotgun (WGS) entry which is preliminary data.</text>
</comment>
<evidence type="ECO:0000313" key="7">
    <source>
        <dbReference type="Proteomes" id="UP000886752"/>
    </source>
</evidence>
<dbReference type="EMBL" id="DXHV01000008">
    <property type="protein sequence ID" value="HIV99705.1"/>
    <property type="molecule type" value="Genomic_DNA"/>
</dbReference>
<dbReference type="PROSITE" id="PS50889">
    <property type="entry name" value="S4"/>
    <property type="match status" value="1"/>
</dbReference>
<reference evidence="6" key="1">
    <citation type="journal article" date="2021" name="PeerJ">
        <title>Extensive microbial diversity within the chicken gut microbiome revealed by metagenomics and culture.</title>
        <authorList>
            <person name="Gilroy R."/>
            <person name="Ravi A."/>
            <person name="Getino M."/>
            <person name="Pursley I."/>
            <person name="Horton D.L."/>
            <person name="Alikhan N.F."/>
            <person name="Baker D."/>
            <person name="Gharbi K."/>
            <person name="Hall N."/>
            <person name="Watson M."/>
            <person name="Adriaenssens E.M."/>
            <person name="Foster-Nyarko E."/>
            <person name="Jarju S."/>
            <person name="Secka A."/>
            <person name="Antonio M."/>
            <person name="Oren A."/>
            <person name="Chaudhuri R.R."/>
            <person name="La Ragione R."/>
            <person name="Hildebrand F."/>
            <person name="Pallen M.J."/>
        </authorList>
    </citation>
    <scope>NUCLEOTIDE SEQUENCE</scope>
    <source>
        <strain evidence="6">ChiHecec2B26-446</strain>
    </source>
</reference>
<protein>
    <submittedName>
        <fullName evidence="6">RluA family pseudouridine synthase</fullName>
    </submittedName>
</protein>
<feature type="region of interest" description="Disordered" evidence="4">
    <location>
        <begin position="87"/>
        <end position="116"/>
    </location>
</feature>
<dbReference type="GO" id="GO:0000455">
    <property type="term" value="P:enzyme-directed rRNA pseudouridine synthesis"/>
    <property type="evidence" value="ECO:0007669"/>
    <property type="project" value="TreeGrafter"/>
</dbReference>
<dbReference type="InterPro" id="IPR006224">
    <property type="entry name" value="PsdUridine_synth_RluA-like_CS"/>
</dbReference>
<dbReference type="InterPro" id="IPR036986">
    <property type="entry name" value="S4_RNA-bd_sf"/>
</dbReference>
<proteinExistence type="inferred from homology"/>
<keyword evidence="2" id="KW-0413">Isomerase</keyword>
<organism evidence="6 7">
    <name type="scientific">Candidatus Desulfovibrio intestinipullorum</name>
    <dbReference type="NCBI Taxonomy" id="2838536"/>
    <lineage>
        <taxon>Bacteria</taxon>
        <taxon>Pseudomonadati</taxon>
        <taxon>Thermodesulfobacteriota</taxon>
        <taxon>Desulfovibrionia</taxon>
        <taxon>Desulfovibrionales</taxon>
        <taxon>Desulfovibrionaceae</taxon>
        <taxon>Desulfovibrio</taxon>
    </lineage>
</organism>
<feature type="compositionally biased region" description="Basic and acidic residues" evidence="4">
    <location>
        <begin position="87"/>
        <end position="96"/>
    </location>
</feature>
<dbReference type="Pfam" id="PF00849">
    <property type="entry name" value="PseudoU_synth_2"/>
    <property type="match status" value="1"/>
</dbReference>
<dbReference type="GO" id="GO:0140098">
    <property type="term" value="F:catalytic activity, acting on RNA"/>
    <property type="evidence" value="ECO:0007669"/>
    <property type="project" value="UniProtKB-ARBA"/>
</dbReference>
<reference evidence="6" key="2">
    <citation type="submission" date="2021-04" db="EMBL/GenBank/DDBJ databases">
        <authorList>
            <person name="Gilroy R."/>
        </authorList>
    </citation>
    <scope>NUCLEOTIDE SEQUENCE</scope>
    <source>
        <strain evidence="6">ChiHecec2B26-446</strain>
    </source>
</reference>
<evidence type="ECO:0000256" key="3">
    <source>
        <dbReference type="PROSITE-ProRule" id="PRU00182"/>
    </source>
</evidence>
<dbReference type="InterPro" id="IPR050188">
    <property type="entry name" value="RluA_PseudoU_synthase"/>
</dbReference>
<feature type="region of interest" description="Disordered" evidence="4">
    <location>
        <begin position="1"/>
        <end position="21"/>
    </location>
</feature>
<evidence type="ECO:0000256" key="2">
    <source>
        <dbReference type="ARBA" id="ARBA00023235"/>
    </source>
</evidence>
<dbReference type="GO" id="GO:0003723">
    <property type="term" value="F:RNA binding"/>
    <property type="evidence" value="ECO:0007669"/>
    <property type="project" value="UniProtKB-KW"/>
</dbReference>
<dbReference type="AlphaFoldDB" id="A0A9D1TPR4"/>
<dbReference type="SUPFAM" id="SSF55120">
    <property type="entry name" value="Pseudouridine synthase"/>
    <property type="match status" value="1"/>
</dbReference>
<gene>
    <name evidence="6" type="ORF">H9894_00710</name>
</gene>
<dbReference type="CDD" id="cd02869">
    <property type="entry name" value="PseudoU_synth_RluA_like"/>
    <property type="match status" value="1"/>
</dbReference>
<comment type="similarity">
    <text evidence="1">Belongs to the pseudouridine synthase RluA family.</text>
</comment>
<dbReference type="PROSITE" id="PS01129">
    <property type="entry name" value="PSI_RLU"/>
    <property type="match status" value="1"/>
</dbReference>
<dbReference type="Gene3D" id="3.30.2350.10">
    <property type="entry name" value="Pseudouridine synthase"/>
    <property type="match status" value="1"/>
</dbReference>